<organism evidence="1 2">
    <name type="scientific">Rhodovastum atsumiense</name>
    <dbReference type="NCBI Taxonomy" id="504468"/>
    <lineage>
        <taxon>Bacteria</taxon>
        <taxon>Pseudomonadati</taxon>
        <taxon>Pseudomonadota</taxon>
        <taxon>Alphaproteobacteria</taxon>
        <taxon>Acetobacterales</taxon>
        <taxon>Acetobacteraceae</taxon>
        <taxon>Rhodovastum</taxon>
    </lineage>
</organism>
<reference evidence="1 2" key="1">
    <citation type="submission" date="2019-09" db="EMBL/GenBank/DDBJ databases">
        <title>Genome sequence of Rhodovastum atsumiense, a diverse member of the Acetobacteraceae family of non-sulfur purple photosynthetic bacteria.</title>
        <authorList>
            <person name="Meyer T."/>
            <person name="Kyndt J."/>
        </authorList>
    </citation>
    <scope>NUCLEOTIDE SEQUENCE [LARGE SCALE GENOMIC DNA]</scope>
    <source>
        <strain evidence="1 2">DSM 21279</strain>
    </source>
</reference>
<gene>
    <name evidence="1" type="ORF">F1189_13395</name>
</gene>
<dbReference type="RefSeq" id="WP_150041329.1">
    <property type="nucleotide sequence ID" value="NZ_OW485606.1"/>
</dbReference>
<proteinExistence type="predicted"/>
<protein>
    <submittedName>
        <fullName evidence="1">Uncharacterized protein</fullName>
    </submittedName>
</protein>
<name>A0A5M6ITB0_9PROT</name>
<evidence type="ECO:0000313" key="2">
    <source>
        <dbReference type="Proteomes" id="UP000325255"/>
    </source>
</evidence>
<sequence>MLAIRGDLKKHEWFGLTPEDADAWADALRIAAQRARGQEPGAGSWLALLHPDGREVSAAGYYRVPKPAGSAIVPFPEPREDWGIIAFYAEFDAEEGGRMIGRAMPLVLAQAAEAVEAAGPTAES</sequence>
<dbReference type="EMBL" id="VWPK01000019">
    <property type="protein sequence ID" value="KAA5611554.1"/>
    <property type="molecule type" value="Genomic_DNA"/>
</dbReference>
<dbReference type="Proteomes" id="UP000325255">
    <property type="component" value="Unassembled WGS sequence"/>
</dbReference>
<keyword evidence="2" id="KW-1185">Reference proteome</keyword>
<dbReference type="AlphaFoldDB" id="A0A5M6ITB0"/>
<comment type="caution">
    <text evidence="1">The sequence shown here is derived from an EMBL/GenBank/DDBJ whole genome shotgun (WGS) entry which is preliminary data.</text>
</comment>
<accession>A0A5M6ITB0</accession>
<evidence type="ECO:0000313" key="1">
    <source>
        <dbReference type="EMBL" id="KAA5611554.1"/>
    </source>
</evidence>